<accession>A0A1E3M0W3</accession>
<dbReference type="Proteomes" id="UP000094487">
    <property type="component" value="Unassembled WGS sequence"/>
</dbReference>
<gene>
    <name evidence="2" type="ORF">BFL28_09040</name>
</gene>
<feature type="region of interest" description="Disordered" evidence="1">
    <location>
        <begin position="166"/>
        <end position="189"/>
    </location>
</feature>
<protein>
    <submittedName>
        <fullName evidence="2">Uncharacterized protein</fullName>
    </submittedName>
</protein>
<dbReference type="AlphaFoldDB" id="A0A1E3M0W3"/>
<reference evidence="2 3" key="1">
    <citation type="submission" date="2016-08" db="EMBL/GenBank/DDBJ databases">
        <title>Draft genome of the agarase producing Sphingomonas sp. MCT13.</title>
        <authorList>
            <person name="D'Andrea M.M."/>
            <person name="Rossolini G.M."/>
            <person name="Thaller M.C."/>
        </authorList>
    </citation>
    <scope>NUCLEOTIDE SEQUENCE [LARGE SCALE GENOMIC DNA]</scope>
    <source>
        <strain evidence="2 3">MCT13</strain>
    </source>
</reference>
<evidence type="ECO:0000313" key="2">
    <source>
        <dbReference type="EMBL" id="ODP39757.1"/>
    </source>
</evidence>
<name>A0A1E3M0W3_9SPHN</name>
<keyword evidence="3" id="KW-1185">Reference proteome</keyword>
<comment type="caution">
    <text evidence="2">The sequence shown here is derived from an EMBL/GenBank/DDBJ whole genome shotgun (WGS) entry which is preliminary data.</text>
</comment>
<evidence type="ECO:0000313" key="3">
    <source>
        <dbReference type="Proteomes" id="UP000094487"/>
    </source>
</evidence>
<dbReference type="EMBL" id="MDDS01000003">
    <property type="protein sequence ID" value="ODP39757.1"/>
    <property type="molecule type" value="Genomic_DNA"/>
</dbReference>
<proteinExistence type="predicted"/>
<evidence type="ECO:0000256" key="1">
    <source>
        <dbReference type="SAM" id="MobiDB-lite"/>
    </source>
</evidence>
<organism evidence="2 3">
    <name type="scientific">Sphingomonas turrisvirgatae</name>
    <dbReference type="NCBI Taxonomy" id="1888892"/>
    <lineage>
        <taxon>Bacteria</taxon>
        <taxon>Pseudomonadati</taxon>
        <taxon>Pseudomonadota</taxon>
        <taxon>Alphaproteobacteria</taxon>
        <taxon>Sphingomonadales</taxon>
        <taxon>Sphingomonadaceae</taxon>
        <taxon>Sphingomonas</taxon>
    </lineage>
</organism>
<sequence>MIIDQPAFEAACVRVVAGWDMQGVSPARIGWLEREVYALIGSVYDNDDGDFLDQREARLDSRGAPARTNPFMRGLRVIFADRPKMLSSALRERTALRLMHAYRHFTPLSALPAFLRHAGQRPNLAVIEPGFEDWIAMHLAWSAVVTEHRGDYPAAVQRLEEEWWDKPSPFKHGAPRWPGDALDASPGQP</sequence>